<proteinExistence type="predicted"/>
<name>A0A511Z2V6_9BACL</name>
<protein>
    <submittedName>
        <fullName evidence="1">Uncharacterized protein</fullName>
    </submittedName>
</protein>
<organism evidence="1 2">
    <name type="scientific">Sporosarcina luteola</name>
    <dbReference type="NCBI Taxonomy" id="582850"/>
    <lineage>
        <taxon>Bacteria</taxon>
        <taxon>Bacillati</taxon>
        <taxon>Bacillota</taxon>
        <taxon>Bacilli</taxon>
        <taxon>Bacillales</taxon>
        <taxon>Caryophanaceae</taxon>
        <taxon>Sporosarcina</taxon>
    </lineage>
</organism>
<gene>
    <name evidence="1" type="ORF">SLU01_00950</name>
</gene>
<keyword evidence="2" id="KW-1185">Reference proteome</keyword>
<sequence length="57" mass="6394">MPVRDGRADEQEPIIYGLLQRFFCVFTARPTKPGVSTDAGGWLVAYLAEHSPFQVVR</sequence>
<accession>A0A511Z2V6</accession>
<dbReference type="AlphaFoldDB" id="A0A511Z2V6"/>
<evidence type="ECO:0000313" key="1">
    <source>
        <dbReference type="EMBL" id="GEN81783.1"/>
    </source>
</evidence>
<dbReference type="EMBL" id="BJYL01000003">
    <property type="protein sequence ID" value="GEN81783.1"/>
    <property type="molecule type" value="Genomic_DNA"/>
</dbReference>
<reference evidence="1 2" key="1">
    <citation type="submission" date="2019-07" db="EMBL/GenBank/DDBJ databases">
        <title>Whole genome shotgun sequence of Sporosarcina luteola NBRC 105378.</title>
        <authorList>
            <person name="Hosoyama A."/>
            <person name="Uohara A."/>
            <person name="Ohji S."/>
            <person name="Ichikawa N."/>
        </authorList>
    </citation>
    <scope>NUCLEOTIDE SEQUENCE [LARGE SCALE GENOMIC DNA]</scope>
    <source>
        <strain evidence="1 2">NBRC 105378</strain>
    </source>
</reference>
<evidence type="ECO:0000313" key="2">
    <source>
        <dbReference type="Proteomes" id="UP000321901"/>
    </source>
</evidence>
<comment type="caution">
    <text evidence="1">The sequence shown here is derived from an EMBL/GenBank/DDBJ whole genome shotgun (WGS) entry which is preliminary data.</text>
</comment>
<dbReference type="Proteomes" id="UP000321901">
    <property type="component" value="Unassembled WGS sequence"/>
</dbReference>